<name>A0A6V2B9Q3_9STRA</name>
<dbReference type="EMBL" id="HBNS01004955">
    <property type="protein sequence ID" value="CAE4586119.1"/>
    <property type="molecule type" value="Transcribed_RNA"/>
</dbReference>
<sequence>MLKEATTLHQTETEKLRETHAKDRAEIESNHNDALQKATALESSLTRVKSQRDLKTKDMDGKINSLTDDLDKHKKMLKDSRDKFFDTRQELFATSAELRKMHERAGMTYCNTTLIMEDSTKIFSNLGPKITVFWDEFYTKTLVPFSRTLGRIWAMCLEETEIIYNENLAEHVEMAKNTLNGVYNDHVTPVIDERIMPLVNEHIMPIVDNYRDPVSEAAESVRLTAISVVKHTSKAAYAYLSVLEIDGDGLSFPAEWILRQLEYCKDHSEEIVDTATMYLPLFLAMTITGCFILGTIAIYFGVPTGYVWAYCTIRFLFRPRRKKLSPKKAAVKKSKKKKGTANGGAKTKSQ</sequence>
<evidence type="ECO:0000313" key="4">
    <source>
        <dbReference type="EMBL" id="CAE4586121.1"/>
    </source>
</evidence>
<proteinExistence type="predicted"/>
<dbReference type="AlphaFoldDB" id="A0A6V2B9Q3"/>
<evidence type="ECO:0000313" key="3">
    <source>
        <dbReference type="EMBL" id="CAE4586119.1"/>
    </source>
</evidence>
<keyword evidence="2" id="KW-0812">Transmembrane</keyword>
<feature type="compositionally biased region" description="Basic and acidic residues" evidence="1">
    <location>
        <begin position="11"/>
        <end position="21"/>
    </location>
</feature>
<keyword evidence="2" id="KW-1133">Transmembrane helix</keyword>
<feature type="compositionally biased region" description="Basic residues" evidence="1">
    <location>
        <begin position="322"/>
        <end position="339"/>
    </location>
</feature>
<reference evidence="3" key="1">
    <citation type="submission" date="2021-01" db="EMBL/GenBank/DDBJ databases">
        <authorList>
            <person name="Corre E."/>
            <person name="Pelletier E."/>
            <person name="Niang G."/>
            <person name="Scheremetjew M."/>
            <person name="Finn R."/>
            <person name="Kale V."/>
            <person name="Holt S."/>
            <person name="Cochrane G."/>
            <person name="Meng A."/>
            <person name="Brown T."/>
            <person name="Cohen L."/>
        </authorList>
    </citation>
    <scope>NUCLEOTIDE SEQUENCE</scope>
    <source>
        <strain evidence="3">GSO104</strain>
    </source>
</reference>
<feature type="region of interest" description="Disordered" evidence="1">
    <location>
        <begin position="322"/>
        <end position="350"/>
    </location>
</feature>
<accession>A0A6V2B9Q3</accession>
<evidence type="ECO:0000256" key="1">
    <source>
        <dbReference type="SAM" id="MobiDB-lite"/>
    </source>
</evidence>
<feature type="region of interest" description="Disordered" evidence="1">
    <location>
        <begin position="1"/>
        <end position="21"/>
    </location>
</feature>
<feature type="transmembrane region" description="Helical" evidence="2">
    <location>
        <begin position="291"/>
        <end position="317"/>
    </location>
</feature>
<protein>
    <submittedName>
        <fullName evidence="3">Uncharacterized protein</fullName>
    </submittedName>
</protein>
<evidence type="ECO:0000256" key="2">
    <source>
        <dbReference type="SAM" id="Phobius"/>
    </source>
</evidence>
<keyword evidence="2" id="KW-0472">Membrane</keyword>
<organism evidence="3">
    <name type="scientific">Ditylum brightwellii</name>
    <dbReference type="NCBI Taxonomy" id="49249"/>
    <lineage>
        <taxon>Eukaryota</taxon>
        <taxon>Sar</taxon>
        <taxon>Stramenopiles</taxon>
        <taxon>Ochrophyta</taxon>
        <taxon>Bacillariophyta</taxon>
        <taxon>Mediophyceae</taxon>
        <taxon>Lithodesmiophycidae</taxon>
        <taxon>Lithodesmiales</taxon>
        <taxon>Lithodesmiaceae</taxon>
        <taxon>Ditylum</taxon>
    </lineage>
</organism>
<dbReference type="EMBL" id="HBNS01004956">
    <property type="protein sequence ID" value="CAE4586121.1"/>
    <property type="molecule type" value="Transcribed_RNA"/>
</dbReference>
<gene>
    <name evidence="3" type="ORF">DBRI00130_LOCUS4017</name>
    <name evidence="4" type="ORF">DBRI00130_LOCUS4018</name>
</gene>